<evidence type="ECO:0000256" key="3">
    <source>
        <dbReference type="ARBA" id="ARBA00022777"/>
    </source>
</evidence>
<evidence type="ECO:0000313" key="8">
    <source>
        <dbReference type="EMBL" id="UWZ86812.1"/>
    </source>
</evidence>
<keyword evidence="3 8" id="KW-0418">Kinase</keyword>
<dbReference type="InterPro" id="IPR017441">
    <property type="entry name" value="Protein_kinase_ATP_BS"/>
</dbReference>
<dbReference type="KEGG" id="orp:MOP44_12885"/>
<dbReference type="Gene3D" id="1.25.40.10">
    <property type="entry name" value="Tetratricopeptide repeat domain"/>
    <property type="match status" value="2"/>
</dbReference>
<dbReference type="GO" id="GO:0005524">
    <property type="term" value="F:ATP binding"/>
    <property type="evidence" value="ECO:0007669"/>
    <property type="project" value="UniProtKB-UniRule"/>
</dbReference>
<feature type="domain" description="Protein kinase" evidence="7">
    <location>
        <begin position="88"/>
        <end position="382"/>
    </location>
</feature>
<evidence type="ECO:0000313" key="9">
    <source>
        <dbReference type="Proteomes" id="UP001059380"/>
    </source>
</evidence>
<dbReference type="SMART" id="SM00028">
    <property type="entry name" value="TPR"/>
    <property type="match status" value="6"/>
</dbReference>
<dbReference type="AlphaFoldDB" id="A0A9J7BVA8"/>
<evidence type="ECO:0000256" key="1">
    <source>
        <dbReference type="ARBA" id="ARBA00022679"/>
    </source>
</evidence>
<keyword evidence="1" id="KW-0808">Transferase</keyword>
<dbReference type="InterPro" id="IPR000719">
    <property type="entry name" value="Prot_kinase_dom"/>
</dbReference>
<dbReference type="Proteomes" id="UP001059380">
    <property type="component" value="Chromosome"/>
</dbReference>
<dbReference type="InterPro" id="IPR011990">
    <property type="entry name" value="TPR-like_helical_dom_sf"/>
</dbReference>
<dbReference type="Gene3D" id="1.10.510.10">
    <property type="entry name" value="Transferase(Phosphotransferase) domain 1"/>
    <property type="match status" value="1"/>
</dbReference>
<name>A0A9J7BVA8_9BACT</name>
<sequence length="912" mass="99430">MKIERWKVIDSLLQSALELAPGDREQFLSQACIEDASLKDEIISLLTSYRKAGEFLETPALEVAARELSLEADALPTAPLAGQIISHYRILKMIGSGGMGTVWLAERCDGRFERKVAIKFIHLALLDGSAAARFKREGAILGRLAHPSIAELIDAGLTSIGEPFLVLELVEGRAIDDYCDRNRLGVEPRILLFLDVLAAVSHAHSNLIVHRDIKPSNVLVRNDGQVKLLDFGIAKAIEDGTEAGAATPLNTQTGAALTPLFAAPEQVTEGPITTATDIYTLGVLLYLLLTGQHPAGPGPHSPAHLIKTIVDQEPPRPSDAVFLISPEGAANRSATPQKLRRQLRGDLDTIVSKAMKKIPSERYTSVLAFADDLRRHLEHKPVAARPDSLGYRTSRFVRRNFAMVAVGAVALLAIVAGVSAIVIQGRMAQKERDFAFRQLARVHQHDDFLEFLLSDAAPMGKPFTVNTLLERAEHIVEKQKDSTGKLDLMEWIGSDYGVQDLHGMAKPILERAYAISRQSSDPSVRAAGSCSLAAELARDEDLDRAEALIEEGLTALPNDQQYVLDRVVCLRDGSEVARQRGAVTVAVNRMETAKRTMSGSPFDSDDLESTISLDLASMYSEAGRDQDALDEFQRAAALMTKTGRDETQTAMVLYSGLALELDQVGRPLEAEKWDRKAIDISRDGANEDAVPAMVLNNYGRVLRQLNRLPEAADHVERAHKKAVQTQDELVVNQSLLELARIYRLQHNLRRAETVLNEVEPRLAKMLPPGHYAFSAVPTERGLIALEKKDSAAALQFMNQAIATLEATVNHGGNGSFALPGVYLNRSMIYLAMQRPDLAEADASHARALLESKEHVHGNTSKLGSANLAEARALAAEGRMTEARTAASQALVQFEGSIGADHPDALAARRLTQ</sequence>
<dbReference type="CDD" id="cd14014">
    <property type="entry name" value="STKc_PknB_like"/>
    <property type="match status" value="1"/>
</dbReference>
<feature type="binding site" evidence="5">
    <location>
        <position position="119"/>
    </location>
    <ligand>
        <name>ATP</name>
        <dbReference type="ChEBI" id="CHEBI:30616"/>
    </ligand>
</feature>
<dbReference type="PANTHER" id="PTHR43289:SF34">
    <property type="entry name" value="SERINE_THREONINE-PROTEIN KINASE YBDM-RELATED"/>
    <property type="match status" value="1"/>
</dbReference>
<keyword evidence="2 5" id="KW-0547">Nucleotide-binding</keyword>
<keyword evidence="6" id="KW-1133">Transmembrane helix</keyword>
<protein>
    <submittedName>
        <fullName evidence="8">Serine/threonine-protein kinase</fullName>
    </submittedName>
</protein>
<accession>A0A9J7BVA8</accession>
<dbReference type="RefSeq" id="WP_260796449.1">
    <property type="nucleotide sequence ID" value="NZ_CP093313.1"/>
</dbReference>
<reference evidence="8" key="1">
    <citation type="submission" date="2021-04" db="EMBL/GenBank/DDBJ databases">
        <title>Phylogenetic analysis of Acidobacteriaceae.</title>
        <authorList>
            <person name="Qiu L."/>
            <person name="Zhang Q."/>
        </authorList>
    </citation>
    <scope>NUCLEOTIDE SEQUENCE</scope>
    <source>
        <strain evidence="8">DSM 25168</strain>
    </source>
</reference>
<dbReference type="EMBL" id="CP093313">
    <property type="protein sequence ID" value="UWZ86812.1"/>
    <property type="molecule type" value="Genomic_DNA"/>
</dbReference>
<dbReference type="SUPFAM" id="SSF56112">
    <property type="entry name" value="Protein kinase-like (PK-like)"/>
    <property type="match status" value="1"/>
</dbReference>
<dbReference type="PANTHER" id="PTHR43289">
    <property type="entry name" value="MITOGEN-ACTIVATED PROTEIN KINASE KINASE KINASE 20-RELATED"/>
    <property type="match status" value="1"/>
</dbReference>
<evidence type="ECO:0000259" key="7">
    <source>
        <dbReference type="PROSITE" id="PS50011"/>
    </source>
</evidence>
<dbReference type="SMART" id="SM00220">
    <property type="entry name" value="S_TKc"/>
    <property type="match status" value="1"/>
</dbReference>
<keyword evidence="6" id="KW-0812">Transmembrane</keyword>
<gene>
    <name evidence="8" type="ORF">MOP44_12885</name>
</gene>
<dbReference type="PROSITE" id="PS00107">
    <property type="entry name" value="PROTEIN_KINASE_ATP"/>
    <property type="match status" value="1"/>
</dbReference>
<dbReference type="Gene3D" id="3.30.200.20">
    <property type="entry name" value="Phosphorylase Kinase, domain 1"/>
    <property type="match status" value="1"/>
</dbReference>
<dbReference type="SUPFAM" id="SSF48452">
    <property type="entry name" value="TPR-like"/>
    <property type="match status" value="2"/>
</dbReference>
<dbReference type="PROSITE" id="PS50011">
    <property type="entry name" value="PROTEIN_KINASE_DOM"/>
    <property type="match status" value="1"/>
</dbReference>
<keyword evidence="4 5" id="KW-0067">ATP-binding</keyword>
<dbReference type="InterPro" id="IPR019734">
    <property type="entry name" value="TPR_rpt"/>
</dbReference>
<dbReference type="InterPro" id="IPR011009">
    <property type="entry name" value="Kinase-like_dom_sf"/>
</dbReference>
<dbReference type="GO" id="GO:0004674">
    <property type="term" value="F:protein serine/threonine kinase activity"/>
    <property type="evidence" value="ECO:0007669"/>
    <property type="project" value="TreeGrafter"/>
</dbReference>
<feature type="transmembrane region" description="Helical" evidence="6">
    <location>
        <begin position="401"/>
        <end position="423"/>
    </location>
</feature>
<keyword evidence="6" id="KW-0472">Membrane</keyword>
<evidence type="ECO:0000256" key="4">
    <source>
        <dbReference type="ARBA" id="ARBA00022840"/>
    </source>
</evidence>
<organism evidence="8 9">
    <name type="scientific">Occallatibacter riparius</name>
    <dbReference type="NCBI Taxonomy" id="1002689"/>
    <lineage>
        <taxon>Bacteria</taxon>
        <taxon>Pseudomonadati</taxon>
        <taxon>Acidobacteriota</taxon>
        <taxon>Terriglobia</taxon>
        <taxon>Terriglobales</taxon>
        <taxon>Acidobacteriaceae</taxon>
        <taxon>Occallatibacter</taxon>
    </lineage>
</organism>
<proteinExistence type="predicted"/>
<evidence type="ECO:0000256" key="6">
    <source>
        <dbReference type="SAM" id="Phobius"/>
    </source>
</evidence>
<keyword evidence="9" id="KW-1185">Reference proteome</keyword>
<evidence type="ECO:0000256" key="2">
    <source>
        <dbReference type="ARBA" id="ARBA00022741"/>
    </source>
</evidence>
<dbReference type="PROSITE" id="PS00108">
    <property type="entry name" value="PROTEIN_KINASE_ST"/>
    <property type="match status" value="1"/>
</dbReference>
<evidence type="ECO:0000256" key="5">
    <source>
        <dbReference type="PROSITE-ProRule" id="PRU10141"/>
    </source>
</evidence>
<dbReference type="Pfam" id="PF00069">
    <property type="entry name" value="Pkinase"/>
    <property type="match status" value="1"/>
</dbReference>
<dbReference type="InterPro" id="IPR008271">
    <property type="entry name" value="Ser/Thr_kinase_AS"/>
</dbReference>